<gene>
    <name evidence="2" type="ORF">KIMC2_09390</name>
</gene>
<evidence type="ECO:0008006" key="4">
    <source>
        <dbReference type="Google" id="ProtNLM"/>
    </source>
</evidence>
<evidence type="ECO:0000256" key="1">
    <source>
        <dbReference type="SAM" id="Phobius"/>
    </source>
</evidence>
<protein>
    <recommendedName>
        <fullName evidence="4">Competence protein ComGD</fullName>
    </recommendedName>
</protein>
<dbReference type="EMBL" id="AP026801">
    <property type="protein sequence ID" value="BDR56377.1"/>
    <property type="molecule type" value="Genomic_DNA"/>
</dbReference>
<accession>A0AAU9CR20</accession>
<keyword evidence="3" id="KW-1185">Reference proteome</keyword>
<keyword evidence="1" id="KW-0812">Transmembrane</keyword>
<dbReference type="Proteomes" id="UP001321804">
    <property type="component" value="Chromosome"/>
</dbReference>
<dbReference type="KEGG" id="xak:KIMC2_09390"/>
<dbReference type="AlphaFoldDB" id="A0AAU9CR20"/>
<keyword evidence="1" id="KW-0472">Membrane</keyword>
<keyword evidence="1" id="KW-1133">Transmembrane helix</keyword>
<reference evidence="2 3" key="1">
    <citation type="journal article" date="2023" name="Microbiol. Spectr.">
        <title>Symbiosis of Carpenter Bees with Uncharacterized Lactic Acid Bacteria Showing NAD Auxotrophy.</title>
        <authorList>
            <person name="Kawasaki S."/>
            <person name="Ozawa K."/>
            <person name="Mori T."/>
            <person name="Yamamoto A."/>
            <person name="Ito M."/>
            <person name="Ohkuma M."/>
            <person name="Sakamoto M."/>
            <person name="Matsutani M."/>
        </authorList>
    </citation>
    <scope>NUCLEOTIDE SEQUENCE [LARGE SCALE GENOMIC DNA]</scope>
    <source>
        <strain evidence="2 3">KimC2</strain>
    </source>
</reference>
<sequence>MLVLKINKELPAFTLIETIITISITVMVINLSLLIPKKILQNQELTNFSNEINKKFNVLKERALVNNEQLFVEFDHERGKMTVKELNSQETKTCVKVPTFLFIVRTVQIRLYGEAGISPTTISFRDKNTNALYRLTLQMGWGNASFVKV</sequence>
<evidence type="ECO:0000313" key="3">
    <source>
        <dbReference type="Proteomes" id="UP001321804"/>
    </source>
</evidence>
<evidence type="ECO:0000313" key="2">
    <source>
        <dbReference type="EMBL" id="BDR56377.1"/>
    </source>
</evidence>
<feature type="transmembrane region" description="Helical" evidence="1">
    <location>
        <begin position="12"/>
        <end position="35"/>
    </location>
</feature>
<proteinExistence type="predicted"/>
<name>A0AAU9CR20_9LACO</name>
<organism evidence="2 3">
    <name type="scientific">Xylocopilactobacillus apis</name>
    <dbReference type="NCBI Taxonomy" id="2932183"/>
    <lineage>
        <taxon>Bacteria</taxon>
        <taxon>Bacillati</taxon>
        <taxon>Bacillota</taxon>
        <taxon>Bacilli</taxon>
        <taxon>Lactobacillales</taxon>
        <taxon>Lactobacillaceae</taxon>
        <taxon>Xylocopilactobacillus</taxon>
    </lineage>
</organism>